<evidence type="ECO:0000256" key="8">
    <source>
        <dbReference type="ARBA" id="ARBA00023012"/>
    </source>
</evidence>
<dbReference type="GO" id="GO:0005524">
    <property type="term" value="F:ATP binding"/>
    <property type="evidence" value="ECO:0007669"/>
    <property type="project" value="UniProtKB-KW"/>
</dbReference>
<accession>A0A7Z9BUJ5</accession>
<name>A0A7Z9BUJ5_9CYAN</name>
<keyword evidence="3" id="KW-0597">Phosphoprotein</keyword>
<evidence type="ECO:0000256" key="7">
    <source>
        <dbReference type="ARBA" id="ARBA00022840"/>
    </source>
</evidence>
<dbReference type="InterPro" id="IPR036890">
    <property type="entry name" value="HATPase_C_sf"/>
</dbReference>
<dbReference type="SUPFAM" id="SSF55874">
    <property type="entry name" value="ATPase domain of HSP90 chaperone/DNA topoisomerase II/histidine kinase"/>
    <property type="match status" value="1"/>
</dbReference>
<feature type="domain" description="Histidine kinase/HSP90-like ATPase" evidence="9">
    <location>
        <begin position="5"/>
        <end position="59"/>
    </location>
</feature>
<keyword evidence="6" id="KW-0418">Kinase</keyword>
<keyword evidence="5" id="KW-0547">Nucleotide-binding</keyword>
<dbReference type="Proteomes" id="UP000184550">
    <property type="component" value="Unassembled WGS sequence"/>
</dbReference>
<comment type="catalytic activity">
    <reaction evidence="1">
        <text>ATP + protein L-histidine = ADP + protein N-phospho-L-histidine.</text>
        <dbReference type="EC" id="2.7.13.3"/>
    </reaction>
</comment>
<sequence>MGADRIKDNGIGMISDMSNKIYPRFFTTKPIGYGTGLGLAISHQIVKTHQGYLYCTSKDSVLNVPSQPLVNNYSKTQT</sequence>
<keyword evidence="7" id="KW-0067">ATP-binding</keyword>
<dbReference type="PRINTS" id="PR00344">
    <property type="entry name" value="BCTRLSENSOR"/>
</dbReference>
<organism evidence="10 11">
    <name type="scientific">Planktothrix serta PCC 8927</name>
    <dbReference type="NCBI Taxonomy" id="671068"/>
    <lineage>
        <taxon>Bacteria</taxon>
        <taxon>Bacillati</taxon>
        <taxon>Cyanobacteriota</taxon>
        <taxon>Cyanophyceae</taxon>
        <taxon>Oscillatoriophycideae</taxon>
        <taxon>Oscillatoriales</taxon>
        <taxon>Microcoleaceae</taxon>
        <taxon>Planktothrix</taxon>
    </lineage>
</organism>
<evidence type="ECO:0000313" key="11">
    <source>
        <dbReference type="Proteomes" id="UP000184550"/>
    </source>
</evidence>
<dbReference type="RefSeq" id="WP_269322029.1">
    <property type="nucleotide sequence ID" value="NZ_LR734878.1"/>
</dbReference>
<gene>
    <name evidence="10" type="ORF">PL8927_760228</name>
</gene>
<evidence type="ECO:0000256" key="6">
    <source>
        <dbReference type="ARBA" id="ARBA00022777"/>
    </source>
</evidence>
<reference evidence="10" key="1">
    <citation type="submission" date="2019-10" db="EMBL/GenBank/DDBJ databases">
        <authorList>
            <consortium name="Genoscope - CEA"/>
            <person name="William W."/>
        </authorList>
    </citation>
    <scope>NUCLEOTIDE SEQUENCE [LARGE SCALE GENOMIC DNA]</scope>
    <source>
        <strain evidence="10">BBR_PRJEB10992</strain>
    </source>
</reference>
<evidence type="ECO:0000256" key="5">
    <source>
        <dbReference type="ARBA" id="ARBA00022741"/>
    </source>
</evidence>
<dbReference type="AlphaFoldDB" id="A0A7Z9BUJ5"/>
<dbReference type="PANTHER" id="PTHR43065">
    <property type="entry name" value="SENSOR HISTIDINE KINASE"/>
    <property type="match status" value="1"/>
</dbReference>
<dbReference type="Gene3D" id="3.30.565.10">
    <property type="entry name" value="Histidine kinase-like ATPase, C-terminal domain"/>
    <property type="match status" value="1"/>
</dbReference>
<evidence type="ECO:0000256" key="3">
    <source>
        <dbReference type="ARBA" id="ARBA00022553"/>
    </source>
</evidence>
<evidence type="ECO:0000256" key="1">
    <source>
        <dbReference type="ARBA" id="ARBA00000085"/>
    </source>
</evidence>
<dbReference type="Pfam" id="PF02518">
    <property type="entry name" value="HATPase_c"/>
    <property type="match status" value="1"/>
</dbReference>
<dbReference type="EC" id="2.7.13.3" evidence="2"/>
<dbReference type="GO" id="GO:0004673">
    <property type="term" value="F:protein histidine kinase activity"/>
    <property type="evidence" value="ECO:0007669"/>
    <property type="project" value="UniProtKB-EC"/>
</dbReference>
<dbReference type="EMBL" id="CZCU02000153">
    <property type="protein sequence ID" value="VXD23001.1"/>
    <property type="molecule type" value="Genomic_DNA"/>
</dbReference>
<evidence type="ECO:0000256" key="4">
    <source>
        <dbReference type="ARBA" id="ARBA00022679"/>
    </source>
</evidence>
<evidence type="ECO:0000313" key="10">
    <source>
        <dbReference type="EMBL" id="VXD23001.1"/>
    </source>
</evidence>
<evidence type="ECO:0000259" key="9">
    <source>
        <dbReference type="Pfam" id="PF02518"/>
    </source>
</evidence>
<comment type="caution">
    <text evidence="10">The sequence shown here is derived from an EMBL/GenBank/DDBJ whole genome shotgun (WGS) entry which is preliminary data.</text>
</comment>
<keyword evidence="4" id="KW-0808">Transferase</keyword>
<proteinExistence type="predicted"/>
<dbReference type="InterPro" id="IPR003594">
    <property type="entry name" value="HATPase_dom"/>
</dbReference>
<dbReference type="InterPro" id="IPR004358">
    <property type="entry name" value="Sig_transdc_His_kin-like_C"/>
</dbReference>
<dbReference type="GO" id="GO:0000160">
    <property type="term" value="P:phosphorelay signal transduction system"/>
    <property type="evidence" value="ECO:0007669"/>
    <property type="project" value="UniProtKB-KW"/>
</dbReference>
<evidence type="ECO:0000256" key="2">
    <source>
        <dbReference type="ARBA" id="ARBA00012438"/>
    </source>
</evidence>
<keyword evidence="11" id="KW-1185">Reference proteome</keyword>
<dbReference type="PANTHER" id="PTHR43065:SF10">
    <property type="entry name" value="PEROXIDE STRESS-ACTIVATED HISTIDINE KINASE MAK3"/>
    <property type="match status" value="1"/>
</dbReference>
<keyword evidence="8" id="KW-0902">Two-component regulatory system</keyword>
<protein>
    <recommendedName>
        <fullName evidence="2">histidine kinase</fullName>
        <ecNumber evidence="2">2.7.13.3</ecNumber>
    </recommendedName>
</protein>